<dbReference type="Proteomes" id="UP000054639">
    <property type="component" value="Unassembled WGS sequence"/>
</dbReference>
<dbReference type="InterPro" id="IPR007825">
    <property type="entry name" value="Major_OMP_Legionella"/>
</dbReference>
<evidence type="ECO:0000313" key="2">
    <source>
        <dbReference type="EMBL" id="STY16388.1"/>
    </source>
</evidence>
<evidence type="ECO:0008006" key="5">
    <source>
        <dbReference type="Google" id="ProtNLM"/>
    </source>
</evidence>
<dbReference type="EMBL" id="UGOW01000001">
    <property type="protein sequence ID" value="STY16388.1"/>
    <property type="molecule type" value="Genomic_DNA"/>
</dbReference>
<gene>
    <name evidence="1" type="ORF">Lqua_0715</name>
    <name evidence="2" type="ORF">NCTC12376_00170</name>
</gene>
<dbReference type="AlphaFoldDB" id="A0A378KSL9"/>
<sequence>MRYFNQFIIVTGLFFSSFAYAIDFYADALYWQASETVDWALTNNLRLPNQIIAYKTIDFDFAPGFRVGAGLQKEDWNIKAFYTRYHVQAKSTTHDNVISAFMPSKFVETFYQSAQVDFTIDYNIFDLDLYKSIQVGESLVLNPLIGLKGGAINQRINTGYQGIVSVLEQVTNNFTGFGPNIGLESQWSFYNKNNLQYSLIAHVATSYMWGKWSIYDRLTRNDSAEIGSVIVGKRDLGAIALQGLVGINVDYKNFSMKIGYEISDWFNQFQVFDNATGTHTNDLVLQGATLAFKYSC</sequence>
<evidence type="ECO:0000313" key="1">
    <source>
        <dbReference type="EMBL" id="KTD52882.1"/>
    </source>
</evidence>
<organism evidence="2 4">
    <name type="scientific">Legionella quateirensis</name>
    <dbReference type="NCBI Taxonomy" id="45072"/>
    <lineage>
        <taxon>Bacteria</taxon>
        <taxon>Pseudomonadati</taxon>
        <taxon>Pseudomonadota</taxon>
        <taxon>Gammaproteobacteria</taxon>
        <taxon>Legionellales</taxon>
        <taxon>Legionellaceae</taxon>
        <taxon>Legionella</taxon>
    </lineage>
</organism>
<evidence type="ECO:0000313" key="4">
    <source>
        <dbReference type="Proteomes" id="UP000254230"/>
    </source>
</evidence>
<proteinExistence type="predicted"/>
<name>A0A378KSL9_9GAMM</name>
<reference evidence="1 3" key="1">
    <citation type="submission" date="2015-11" db="EMBL/GenBank/DDBJ databases">
        <title>Genomic analysis of 38 Legionella species identifies large and diverse effector repertoires.</title>
        <authorList>
            <person name="Burstein D."/>
            <person name="Amaro F."/>
            <person name="Zusman T."/>
            <person name="Lifshitz Z."/>
            <person name="Cohen O."/>
            <person name="Gilbert J.A."/>
            <person name="Pupko T."/>
            <person name="Shuman H.A."/>
            <person name="Segal G."/>
        </authorList>
    </citation>
    <scope>NUCLEOTIDE SEQUENCE [LARGE SCALE GENOMIC DNA]</scope>
    <source>
        <strain evidence="1 3">ATCC 49507</strain>
    </source>
</reference>
<evidence type="ECO:0000313" key="3">
    <source>
        <dbReference type="Proteomes" id="UP000054639"/>
    </source>
</evidence>
<dbReference type="Proteomes" id="UP000254230">
    <property type="component" value="Unassembled WGS sequence"/>
</dbReference>
<dbReference type="RefSeq" id="WP_058472907.1">
    <property type="nucleotide sequence ID" value="NZ_CAAAIL010000007.1"/>
</dbReference>
<dbReference type="STRING" id="45072.Lqua_0715"/>
<dbReference type="OrthoDB" id="5634790at2"/>
<accession>A0A378KSL9</accession>
<protein>
    <recommendedName>
        <fullName evidence="5">Major outer membrane protein</fullName>
    </recommendedName>
</protein>
<dbReference type="EMBL" id="LNYR01000006">
    <property type="protein sequence ID" value="KTD52882.1"/>
    <property type="molecule type" value="Genomic_DNA"/>
</dbReference>
<keyword evidence="3" id="KW-1185">Reference proteome</keyword>
<dbReference type="Pfam" id="PF05150">
    <property type="entry name" value="Legionella_OMP"/>
    <property type="match status" value="1"/>
</dbReference>
<reference evidence="2 4" key="2">
    <citation type="submission" date="2018-06" db="EMBL/GenBank/DDBJ databases">
        <authorList>
            <consortium name="Pathogen Informatics"/>
            <person name="Doyle S."/>
        </authorList>
    </citation>
    <scope>NUCLEOTIDE SEQUENCE [LARGE SCALE GENOMIC DNA]</scope>
    <source>
        <strain evidence="2 4">NCTC12376</strain>
    </source>
</reference>